<dbReference type="Proteomes" id="UP001165740">
    <property type="component" value="Chromosome 1"/>
</dbReference>
<dbReference type="Pfam" id="PF00685">
    <property type="entry name" value="Sulfotransfer_1"/>
    <property type="match status" value="1"/>
</dbReference>
<dbReference type="GO" id="GO:0019319">
    <property type="term" value="P:hexose biosynthetic process"/>
    <property type="evidence" value="ECO:0007669"/>
    <property type="project" value="TreeGrafter"/>
</dbReference>
<feature type="domain" description="Sulfotransferase" evidence="2">
    <location>
        <begin position="154"/>
        <end position="414"/>
    </location>
</feature>
<dbReference type="AlphaFoldDB" id="A0A9W2ZYX2"/>
<dbReference type="InterPro" id="IPR052654">
    <property type="entry name" value="CS_Sulfotransferase"/>
</dbReference>
<accession>A0A9W2ZYX2</accession>
<dbReference type="OMA" id="TECLRTH"/>
<dbReference type="OrthoDB" id="8068875at2759"/>
<keyword evidence="1" id="KW-0472">Membrane</keyword>
<evidence type="ECO:0000313" key="3">
    <source>
        <dbReference type="Proteomes" id="UP001165740"/>
    </source>
</evidence>
<dbReference type="InterPro" id="IPR027417">
    <property type="entry name" value="P-loop_NTPase"/>
</dbReference>
<name>A0A9W2ZYX2_BIOGL</name>
<dbReference type="SUPFAM" id="SSF52540">
    <property type="entry name" value="P-loop containing nucleoside triphosphate hydrolases"/>
    <property type="match status" value="1"/>
</dbReference>
<organism evidence="3 4">
    <name type="scientific">Biomphalaria glabrata</name>
    <name type="common">Bloodfluke planorb</name>
    <name type="synonym">Freshwater snail</name>
    <dbReference type="NCBI Taxonomy" id="6526"/>
    <lineage>
        <taxon>Eukaryota</taxon>
        <taxon>Metazoa</taxon>
        <taxon>Spiralia</taxon>
        <taxon>Lophotrochozoa</taxon>
        <taxon>Mollusca</taxon>
        <taxon>Gastropoda</taxon>
        <taxon>Heterobranchia</taxon>
        <taxon>Euthyneura</taxon>
        <taxon>Panpulmonata</taxon>
        <taxon>Hygrophila</taxon>
        <taxon>Lymnaeoidea</taxon>
        <taxon>Planorbidae</taxon>
        <taxon>Biomphalaria</taxon>
    </lineage>
</organism>
<keyword evidence="3" id="KW-1185">Reference proteome</keyword>
<dbReference type="PANTHER" id="PTHR15723:SF0">
    <property type="entry name" value="CARBOHYDRATE SULFOTRANSFERASE 15"/>
    <property type="match status" value="1"/>
</dbReference>
<evidence type="ECO:0000313" key="4">
    <source>
        <dbReference type="RefSeq" id="XP_055880131.1"/>
    </source>
</evidence>
<feature type="transmembrane region" description="Helical" evidence="1">
    <location>
        <begin position="21"/>
        <end position="39"/>
    </location>
</feature>
<protein>
    <submittedName>
        <fullName evidence="4">Carbohydrate sulfotransferase 15-like</fullName>
    </submittedName>
</protein>
<dbReference type="GO" id="GO:0050659">
    <property type="term" value="F:N-acetylgalactosamine 4-sulfate 6-O-sulfotransferase activity"/>
    <property type="evidence" value="ECO:0007669"/>
    <property type="project" value="TreeGrafter"/>
</dbReference>
<dbReference type="GeneID" id="106073097"/>
<dbReference type="RefSeq" id="XP_055880131.1">
    <property type="nucleotide sequence ID" value="XM_056024156.1"/>
</dbReference>
<dbReference type="InterPro" id="IPR000863">
    <property type="entry name" value="Sulfotransferase_dom"/>
</dbReference>
<dbReference type="Gene3D" id="3.40.50.300">
    <property type="entry name" value="P-loop containing nucleotide triphosphate hydrolases"/>
    <property type="match status" value="1"/>
</dbReference>
<evidence type="ECO:0000256" key="1">
    <source>
        <dbReference type="SAM" id="Phobius"/>
    </source>
</evidence>
<keyword evidence="1" id="KW-0812">Transmembrane</keyword>
<proteinExistence type="predicted"/>
<evidence type="ECO:0000259" key="2">
    <source>
        <dbReference type="Pfam" id="PF00685"/>
    </source>
</evidence>
<sequence length="448" mass="52617">MGILQISMRLGIRRFRIYKKIAVTIFMLSISWYIVLHILDIQSPLSKTTKIRILRQSLLFGKDENFRFSRDDLNLNFKSSSTTRIENMTYDNVNDFPCTQTNDAILKLGDNDTDDIMCSSRPKYIETYLNPCFRESYSSRNKGLVFKCLPYFHILGFDKCGTTDFHNRLTQHPQIIHNSGPMGKDIYYWSWSRYGLHPSNTSVKTQLWQYKNMFHVMSVQITTMLSQSKIQLITGDATPVDVWDFRGWPEDPQNKGLQEPRFLTPHAMRHIYKNPKFFILVRNPVDRLYSDYTSRGFGFTPEKLAVDVPIAVSLITECLRTHSILHCFFSDELYQKLPVRLHVSCYSVFLREWFSVFNRKHFFIFRTEDYHSNTKEFLRQAFDFLNVDPLKDSELEAIAEESTKQKTKNNSSVGLMFSETRSILEEFFASFNQDLATLLGSTKFLWRD</sequence>
<dbReference type="PANTHER" id="PTHR15723">
    <property type="entry name" value="CARBOHYDRATE SULFOTRANSFERASE 15"/>
    <property type="match status" value="1"/>
</dbReference>
<keyword evidence="1" id="KW-1133">Transmembrane helix</keyword>
<reference evidence="4" key="1">
    <citation type="submission" date="2025-08" db="UniProtKB">
        <authorList>
            <consortium name="RefSeq"/>
        </authorList>
    </citation>
    <scope>IDENTIFICATION</scope>
</reference>
<gene>
    <name evidence="4" type="primary">LOC106073097</name>
</gene>